<evidence type="ECO:0008006" key="3">
    <source>
        <dbReference type="Google" id="ProtNLM"/>
    </source>
</evidence>
<dbReference type="PANTHER" id="PTHR39596">
    <property type="match status" value="1"/>
</dbReference>
<proteinExistence type="predicted"/>
<comment type="caution">
    <text evidence="1">The sequence shown here is derived from an EMBL/GenBank/DDBJ whole genome shotgun (WGS) entry which is preliminary data.</text>
</comment>
<dbReference type="EMBL" id="JBFXLR010000070">
    <property type="protein sequence ID" value="KAL2839846.1"/>
    <property type="molecule type" value="Genomic_DNA"/>
</dbReference>
<reference evidence="1 2" key="1">
    <citation type="submission" date="2024-07" db="EMBL/GenBank/DDBJ databases">
        <title>Section-level genome sequencing and comparative genomics of Aspergillus sections Usti and Cavernicolus.</title>
        <authorList>
            <consortium name="Lawrence Berkeley National Laboratory"/>
            <person name="Nybo J.L."/>
            <person name="Vesth T.C."/>
            <person name="Theobald S."/>
            <person name="Frisvad J.C."/>
            <person name="Larsen T.O."/>
            <person name="Kjaerboelling I."/>
            <person name="Rothschild-Mancinelli K."/>
            <person name="Lyhne E.K."/>
            <person name="Kogle M.E."/>
            <person name="Barry K."/>
            <person name="Clum A."/>
            <person name="Na H."/>
            <person name="Ledsgaard L."/>
            <person name="Lin J."/>
            <person name="Lipzen A."/>
            <person name="Kuo A."/>
            <person name="Riley R."/>
            <person name="Mondo S."/>
            <person name="LaButti K."/>
            <person name="Haridas S."/>
            <person name="Pangalinan J."/>
            <person name="Salamov A.A."/>
            <person name="Simmons B.A."/>
            <person name="Magnuson J.K."/>
            <person name="Chen J."/>
            <person name="Drula E."/>
            <person name="Henrissat B."/>
            <person name="Wiebenga A."/>
            <person name="Lubbers R.J."/>
            <person name="Gomes A.C."/>
            <person name="Macurrencykelacurrency M.R."/>
            <person name="Stajich J."/>
            <person name="Grigoriev I.V."/>
            <person name="Mortensen U.H."/>
            <person name="De vries R.P."/>
            <person name="Baker S.E."/>
            <person name="Andersen M.R."/>
        </authorList>
    </citation>
    <scope>NUCLEOTIDE SEQUENCE [LARGE SCALE GENOMIC DNA]</scope>
    <source>
        <strain evidence="1 2">CBS 756.74</strain>
    </source>
</reference>
<keyword evidence="2" id="KW-1185">Reference proteome</keyword>
<accession>A0ABR4JJ07</accession>
<dbReference type="GeneID" id="98152633"/>
<dbReference type="Proteomes" id="UP001610444">
    <property type="component" value="Unassembled WGS sequence"/>
</dbReference>
<evidence type="ECO:0000313" key="1">
    <source>
        <dbReference type="EMBL" id="KAL2839846.1"/>
    </source>
</evidence>
<name>A0ABR4JJ07_9EURO</name>
<organism evidence="1 2">
    <name type="scientific">Aspergillus pseudodeflectus</name>
    <dbReference type="NCBI Taxonomy" id="176178"/>
    <lineage>
        <taxon>Eukaryota</taxon>
        <taxon>Fungi</taxon>
        <taxon>Dikarya</taxon>
        <taxon>Ascomycota</taxon>
        <taxon>Pezizomycotina</taxon>
        <taxon>Eurotiomycetes</taxon>
        <taxon>Eurotiomycetidae</taxon>
        <taxon>Eurotiales</taxon>
        <taxon>Aspergillaceae</taxon>
        <taxon>Aspergillus</taxon>
        <taxon>Aspergillus subgen. Nidulantes</taxon>
    </lineage>
</organism>
<dbReference type="PANTHER" id="PTHR39596:SF2">
    <property type="entry name" value="HET DOMAIN PROTEIN (AFU_ORTHOLOGUE AFUA_1G17550)-RELATED"/>
    <property type="match status" value="1"/>
</dbReference>
<evidence type="ECO:0000313" key="2">
    <source>
        <dbReference type="Proteomes" id="UP001610444"/>
    </source>
</evidence>
<dbReference type="RefSeq" id="XP_070893734.1">
    <property type="nucleotide sequence ID" value="XM_071037469.1"/>
</dbReference>
<gene>
    <name evidence="1" type="ORF">BJX68DRAFT_195533</name>
</gene>
<protein>
    <recommendedName>
        <fullName evidence="3">Heterokaryon incompatibility domain-containing protein</fullName>
    </recommendedName>
</protein>
<sequence>MAEHVFLPDEPPKPFRIVYDGILYDGSDWVTYPVRQGWYSEPWTPKFHQGKIPEEYHPAIRSWLYFGLLHYVFGDDLDQADFLLTEEGDGDGEEKGEQRQYLTTKHLEKYIGSAKEWKKKGYGERSVDIVGKVCGQLPRYTPYLSPQMGFAIQLICQALWYVANKRDGPHEKPSHVLKWMFVRPDLAEHMVQNGWCPLDAEKCRQAGGEVDTAAYLLQLVRTKAAWNKRNHTLCRKTECIADNVDESLYVTRHVEEGCSCEHVHADIPALHEILEEGGIPLVEITPPEEEGGDYTIKVVKKRSSTRYASISHVWADGLGNPHTNSLPNCQLGLLYERARMLLTDKEYVPKYENGPYGPLHTGAARLAHRAFLSSRRGDNSVLVWIDTLCIPHAREVRGLAIQRIRDTYLGAYRTMIIDSEIRQVESSPASSLELCLRVIYCSGWIRRLWTLQEGLAAKSRLYVLLADKAVNVSTIADELLTKHEKGKIPLLQERIVYLAVGTWYSYFQHTIDFASKFERFVSFVASPFVEGEDLSQEQLVSWNWFNVATRASSKDGDRPIVLAGVLNLDVGEILKVKGSDERMRKLYSMLAGFPKNVLFLAGPRFEEDGMRWAVKVCRYTDEVQYLGGEPGKITPRGLHVTDIPSWIFEPPKILDLRRYLQDDDRQYWNDWNDMPVSDESVPGTNLLLRMREPVDIHPDEKYGIILHENRSARPGELHNCALVSLQTTEDDVHYARYLGVGTIQAFDFSKSLFPKEGYLIWGSWDELQKPEWVVG</sequence>